<evidence type="ECO:0000313" key="2">
    <source>
        <dbReference type="Proteomes" id="UP001164250"/>
    </source>
</evidence>
<evidence type="ECO:0000313" key="1">
    <source>
        <dbReference type="EMBL" id="KAJ0094512.1"/>
    </source>
</evidence>
<sequence length="360" mass="39623">MTLFGTINALKSSNLISWKSTGRLQQTIAGCIERSGKTLHSGEVSRVKICPGYAGEGRYFEFQSKLVSASIDFAKVSPLCTTLCKDGISVRTVEHLLSALEAKGVDNCKIEIENLDCGSQEVEVPIFDGSARAWVEAIEQVGLKEALDQHGNNGEKVAPYLNEPVHVWRNDSFIAAFPSTKVHITCGIDFPQVPAIGCQWFSSAPLDDSFYAMQIASSRTFCIYEEVESMRAAGLIKGGSLENALVCSSSEGWLNPPLRFPDEPCRHKVLDLVGDLSLFARNGSQGLPMAHIVAFKASVFAFPIVHNFSQEGMHCMLILLVAYRELFRRKCSTLLSSVPGDYRCTYDSMWLNPSKHLVTQ</sequence>
<comment type="caution">
    <text evidence="1">The sequence shown here is derived from an EMBL/GenBank/DDBJ whole genome shotgun (WGS) entry which is preliminary data.</text>
</comment>
<reference evidence="2" key="1">
    <citation type="journal article" date="2023" name="G3 (Bethesda)">
        <title>Genome assembly and association tests identify interacting loci associated with vigor, precocity, and sex in interspecific pistachio rootstocks.</title>
        <authorList>
            <person name="Palmer W."/>
            <person name="Jacygrad E."/>
            <person name="Sagayaradj S."/>
            <person name="Cavanaugh K."/>
            <person name="Han R."/>
            <person name="Bertier L."/>
            <person name="Beede B."/>
            <person name="Kafkas S."/>
            <person name="Golino D."/>
            <person name="Preece J."/>
            <person name="Michelmore R."/>
        </authorList>
    </citation>
    <scope>NUCLEOTIDE SEQUENCE [LARGE SCALE GENOMIC DNA]</scope>
</reference>
<gene>
    <name evidence="1" type="ORF">Patl1_15543</name>
</gene>
<accession>A0ACC1B6H0</accession>
<keyword evidence="2" id="KW-1185">Reference proteome</keyword>
<protein>
    <submittedName>
        <fullName evidence="1">Uncharacterized protein</fullName>
    </submittedName>
</protein>
<dbReference type="Proteomes" id="UP001164250">
    <property type="component" value="Chromosome 6"/>
</dbReference>
<organism evidence="1 2">
    <name type="scientific">Pistacia atlantica</name>
    <dbReference type="NCBI Taxonomy" id="434234"/>
    <lineage>
        <taxon>Eukaryota</taxon>
        <taxon>Viridiplantae</taxon>
        <taxon>Streptophyta</taxon>
        <taxon>Embryophyta</taxon>
        <taxon>Tracheophyta</taxon>
        <taxon>Spermatophyta</taxon>
        <taxon>Magnoliopsida</taxon>
        <taxon>eudicotyledons</taxon>
        <taxon>Gunneridae</taxon>
        <taxon>Pentapetalae</taxon>
        <taxon>rosids</taxon>
        <taxon>malvids</taxon>
        <taxon>Sapindales</taxon>
        <taxon>Anacardiaceae</taxon>
        <taxon>Pistacia</taxon>
    </lineage>
</organism>
<dbReference type="EMBL" id="CM047902">
    <property type="protein sequence ID" value="KAJ0094512.1"/>
    <property type="molecule type" value="Genomic_DNA"/>
</dbReference>
<name>A0ACC1B6H0_9ROSI</name>
<proteinExistence type="predicted"/>